<organism evidence="2">
    <name type="scientific">Pluralibacter gergoviae</name>
    <name type="common">Enterobacter gergoviae</name>
    <dbReference type="NCBI Taxonomy" id="61647"/>
    <lineage>
        <taxon>Bacteria</taxon>
        <taxon>Pseudomonadati</taxon>
        <taxon>Pseudomonadota</taxon>
        <taxon>Gammaproteobacteria</taxon>
        <taxon>Enterobacterales</taxon>
        <taxon>Enterobacteriaceae</taxon>
        <taxon>Pluralibacter</taxon>
    </lineage>
</organism>
<accession>A0AAI9GLI8</accession>
<gene>
    <name evidence="2" type="ORF">QEG54_004463</name>
</gene>
<feature type="chain" id="PRO_5042471151" evidence="1">
    <location>
        <begin position="21"/>
        <end position="177"/>
    </location>
</feature>
<keyword evidence="1" id="KW-0732">Signal</keyword>
<dbReference type="PROSITE" id="PS51257">
    <property type="entry name" value="PROKAR_LIPOPROTEIN"/>
    <property type="match status" value="1"/>
</dbReference>
<evidence type="ECO:0000256" key="1">
    <source>
        <dbReference type="SAM" id="SignalP"/>
    </source>
</evidence>
<protein>
    <submittedName>
        <fullName evidence="2">DUF4019 domain-containing protein</fullName>
    </submittedName>
</protein>
<dbReference type="InterPro" id="IPR025091">
    <property type="entry name" value="DUF4019"/>
</dbReference>
<feature type="signal peptide" evidence="1">
    <location>
        <begin position="1"/>
        <end position="20"/>
    </location>
</feature>
<sequence length="177" mass="19707">MNKSLKIVAGMAALVLLACAGYGVNHYYTQPSAQSTTAEAAAPDNTPFPEAKLEDITLQIHQVADNVVHDIDTYDPVKIGQVWDAASDLAKKNLPRNTFINSVTAIHQELGSLVKRQYVNTLYKNFPGTADIPAGQYITVNYLTQFSNEKKPRKEAVVFIFLNKQWRMADYSILNNM</sequence>
<dbReference type="RefSeq" id="WP_048287753.1">
    <property type="nucleotide sequence ID" value="NZ_LDZN01000006.1"/>
</dbReference>
<dbReference type="AlphaFoldDB" id="A0AAI9GLI8"/>
<dbReference type="EMBL" id="ABLOKC030000033">
    <property type="protein sequence ID" value="EML1473653.1"/>
    <property type="molecule type" value="Genomic_DNA"/>
</dbReference>
<evidence type="ECO:0000313" key="2">
    <source>
        <dbReference type="EMBL" id="EML1473653.1"/>
    </source>
</evidence>
<reference evidence="2" key="1">
    <citation type="submission" date="2024-02" db="EMBL/GenBank/DDBJ databases">
        <authorList>
            <consortium name="Clinical and Environmental Microbiology Branch: Whole genome sequencing antimicrobial resistance pathogens in the healthcare setting"/>
        </authorList>
    </citation>
    <scope>NUCLEOTIDE SEQUENCE</scope>
    <source>
        <strain evidence="2">2021DK-00143</strain>
    </source>
</reference>
<name>A0AAI9GLI8_PLUGE</name>
<dbReference type="Pfam" id="PF13211">
    <property type="entry name" value="DUF4019"/>
    <property type="match status" value="1"/>
</dbReference>
<proteinExistence type="predicted"/>
<comment type="caution">
    <text evidence="2">The sequence shown here is derived from an EMBL/GenBank/DDBJ whole genome shotgun (WGS) entry which is preliminary data.</text>
</comment>